<evidence type="ECO:0000256" key="1">
    <source>
        <dbReference type="ARBA" id="ARBA00022723"/>
    </source>
</evidence>
<evidence type="ECO:0000256" key="4">
    <source>
        <dbReference type="SAM" id="MobiDB-lite"/>
    </source>
</evidence>
<dbReference type="SUPFAM" id="SSF90209">
    <property type="entry name" value="Ran binding protein zinc finger-like"/>
    <property type="match status" value="1"/>
</dbReference>
<evidence type="ECO:0000313" key="6">
    <source>
        <dbReference type="EMBL" id="CCC93724.1"/>
    </source>
</evidence>
<protein>
    <submittedName>
        <fullName evidence="6">Uncharacterized protein TCIL3000_10_4870</fullName>
    </submittedName>
</protein>
<dbReference type="InterPro" id="IPR001876">
    <property type="entry name" value="Znf_RanBP2"/>
</dbReference>
<proteinExistence type="predicted"/>
<dbReference type="AlphaFoldDB" id="G0UWF8"/>
<name>G0UWF8_TRYCI</name>
<reference evidence="6" key="1">
    <citation type="journal article" date="2012" name="Proc. Natl. Acad. Sci. U.S.A.">
        <title>Antigenic diversity is generated by distinct evolutionary mechanisms in African trypanosome species.</title>
        <authorList>
            <person name="Jackson A.P."/>
            <person name="Berry A."/>
            <person name="Aslett M."/>
            <person name="Allison H.C."/>
            <person name="Burton P."/>
            <person name="Vavrova-Anderson J."/>
            <person name="Brown R."/>
            <person name="Browne H."/>
            <person name="Corton N."/>
            <person name="Hauser H."/>
            <person name="Gamble J."/>
            <person name="Gilderthorp R."/>
            <person name="Marcello L."/>
            <person name="McQuillan J."/>
            <person name="Otto T.D."/>
            <person name="Quail M.A."/>
            <person name="Sanders M.J."/>
            <person name="van Tonder A."/>
            <person name="Ginger M.L."/>
            <person name="Field M.C."/>
            <person name="Barry J.D."/>
            <person name="Hertz-Fowler C."/>
            <person name="Berriman M."/>
        </authorList>
    </citation>
    <scope>NUCLEOTIDE SEQUENCE</scope>
    <source>
        <strain evidence="6">IL3000</strain>
    </source>
</reference>
<dbReference type="PROSITE" id="PS01358">
    <property type="entry name" value="ZF_RANBP2_1"/>
    <property type="match status" value="2"/>
</dbReference>
<organism evidence="6">
    <name type="scientific">Trypanosoma congolense (strain IL3000)</name>
    <dbReference type="NCBI Taxonomy" id="1068625"/>
    <lineage>
        <taxon>Eukaryota</taxon>
        <taxon>Discoba</taxon>
        <taxon>Euglenozoa</taxon>
        <taxon>Kinetoplastea</taxon>
        <taxon>Metakinetoplastina</taxon>
        <taxon>Trypanosomatida</taxon>
        <taxon>Trypanosomatidae</taxon>
        <taxon>Trypanosoma</taxon>
        <taxon>Nannomonas</taxon>
    </lineage>
</organism>
<keyword evidence="1" id="KW-0479">Metal-binding</keyword>
<accession>G0UWF8</accession>
<feature type="domain" description="RanBP2-type" evidence="5">
    <location>
        <begin position="150"/>
        <end position="169"/>
    </location>
</feature>
<feature type="domain" description="RanBP2-type" evidence="5">
    <location>
        <begin position="231"/>
        <end position="250"/>
    </location>
</feature>
<dbReference type="VEuPathDB" id="TriTrypDB:TcIL3000_10_4870"/>
<keyword evidence="3" id="KW-0862">Zinc</keyword>
<feature type="region of interest" description="Disordered" evidence="4">
    <location>
        <begin position="50"/>
        <end position="86"/>
    </location>
</feature>
<evidence type="ECO:0000256" key="3">
    <source>
        <dbReference type="ARBA" id="ARBA00022833"/>
    </source>
</evidence>
<feature type="non-terminal residue" evidence="6">
    <location>
        <position position="252"/>
    </location>
</feature>
<gene>
    <name evidence="6" type="ORF">TCIL3000_10_4870</name>
</gene>
<evidence type="ECO:0000259" key="5">
    <source>
        <dbReference type="PROSITE" id="PS01358"/>
    </source>
</evidence>
<sequence length="252" mass="28006">MRALIPHLRPSAVVGRTMLPIKTVRAAIHMLLTDEDLENEDELARILVQDGTPRQAPKAGKALRPPVVSQEPEAASADTENEHPSVSDTLASVMFAGEEDSMALASSSLPVTPSRRTNSHLAKYSHVRQATHTRWLKEGKEPVREVTLEWLCSGCRAYNFVGRKSCRRCKQRDVESFKHNMAPARHLPLFPDAWVCHSCGHTNDTRCSDVSNRDKFFCVGCGSGFPGVREWYCPSCCHINSRGSLQCATCYV</sequence>
<keyword evidence="2" id="KW-0863">Zinc-finger</keyword>
<evidence type="ECO:0000256" key="2">
    <source>
        <dbReference type="ARBA" id="ARBA00022771"/>
    </source>
</evidence>
<dbReference type="EMBL" id="HE575323">
    <property type="protein sequence ID" value="CCC93724.1"/>
    <property type="molecule type" value="Genomic_DNA"/>
</dbReference>
<dbReference type="GO" id="GO:0008270">
    <property type="term" value="F:zinc ion binding"/>
    <property type="evidence" value="ECO:0007669"/>
    <property type="project" value="UniProtKB-KW"/>
</dbReference>
<dbReference type="InterPro" id="IPR036443">
    <property type="entry name" value="Znf_RanBP2_sf"/>
</dbReference>